<keyword evidence="9 13" id="KW-0418">Kinase</keyword>
<protein>
    <recommendedName>
        <fullName evidence="4 13">Tetraacyldisaccharide 4'-kinase</fullName>
        <ecNumber evidence="3 13">2.7.1.130</ecNumber>
    </recommendedName>
    <alternativeName>
        <fullName evidence="12 13">Lipid A 4'-kinase</fullName>
    </alternativeName>
</protein>
<dbReference type="InterPro" id="IPR027417">
    <property type="entry name" value="P-loop_NTPase"/>
</dbReference>
<keyword evidence="6 13" id="KW-0441">Lipid A biosynthesis</keyword>
<evidence type="ECO:0000256" key="7">
    <source>
        <dbReference type="ARBA" id="ARBA00022679"/>
    </source>
</evidence>
<keyword evidence="7 13" id="KW-0808">Transferase</keyword>
<feature type="binding site" evidence="13">
    <location>
        <begin position="57"/>
        <end position="64"/>
    </location>
    <ligand>
        <name>ATP</name>
        <dbReference type="ChEBI" id="CHEBI:30616"/>
    </ligand>
</feature>
<dbReference type="OrthoDB" id="9766423at2"/>
<dbReference type="InterPro" id="IPR003758">
    <property type="entry name" value="LpxK"/>
</dbReference>
<comment type="pathway">
    <text evidence="2 13">Glycolipid biosynthesis; lipid IV(A) biosynthesis; lipid IV(A) from (3R)-3-hydroxytetradecanoyl-[acyl-carrier-protein] and UDP-N-acetyl-alpha-D-glucosamine: step 6/6.</text>
</comment>
<evidence type="ECO:0000256" key="8">
    <source>
        <dbReference type="ARBA" id="ARBA00022741"/>
    </source>
</evidence>
<evidence type="ECO:0000313" key="16">
    <source>
        <dbReference type="Proteomes" id="UP000194841"/>
    </source>
</evidence>
<evidence type="ECO:0000256" key="6">
    <source>
        <dbReference type="ARBA" id="ARBA00022556"/>
    </source>
</evidence>
<dbReference type="NCBIfam" id="TIGR00682">
    <property type="entry name" value="lpxK"/>
    <property type="match status" value="1"/>
</dbReference>
<dbReference type="EMBL" id="MWPV01000005">
    <property type="protein sequence ID" value="OUL56701.1"/>
    <property type="molecule type" value="Genomic_DNA"/>
</dbReference>
<evidence type="ECO:0000256" key="4">
    <source>
        <dbReference type="ARBA" id="ARBA00016436"/>
    </source>
</evidence>
<dbReference type="GO" id="GO:0009244">
    <property type="term" value="P:lipopolysaccharide core region biosynthetic process"/>
    <property type="evidence" value="ECO:0007669"/>
    <property type="project" value="TreeGrafter"/>
</dbReference>
<dbReference type="Pfam" id="PF02606">
    <property type="entry name" value="LpxK"/>
    <property type="match status" value="1"/>
</dbReference>
<keyword evidence="14" id="KW-1133">Transmembrane helix</keyword>
<evidence type="ECO:0000256" key="13">
    <source>
        <dbReference type="HAMAP-Rule" id="MF_00409"/>
    </source>
</evidence>
<comment type="caution">
    <text evidence="15">The sequence shown here is derived from an EMBL/GenBank/DDBJ whole genome shotgun (WGS) entry which is preliminary data.</text>
</comment>
<evidence type="ECO:0000256" key="14">
    <source>
        <dbReference type="SAM" id="Phobius"/>
    </source>
</evidence>
<keyword evidence="5 13" id="KW-0444">Lipid biosynthesis</keyword>
<organism evidence="15 16">
    <name type="scientific">Pseudoalteromonas ulvae</name>
    <dbReference type="NCBI Taxonomy" id="107327"/>
    <lineage>
        <taxon>Bacteria</taxon>
        <taxon>Pseudomonadati</taxon>
        <taxon>Pseudomonadota</taxon>
        <taxon>Gammaproteobacteria</taxon>
        <taxon>Alteromonadales</taxon>
        <taxon>Pseudoalteromonadaceae</taxon>
        <taxon>Pseudoalteromonas</taxon>
    </lineage>
</organism>
<dbReference type="GO" id="GO:0005524">
    <property type="term" value="F:ATP binding"/>
    <property type="evidence" value="ECO:0007669"/>
    <property type="project" value="UniProtKB-UniRule"/>
</dbReference>
<evidence type="ECO:0000256" key="12">
    <source>
        <dbReference type="ARBA" id="ARBA00029757"/>
    </source>
</evidence>
<dbReference type="GO" id="GO:0009029">
    <property type="term" value="F:lipid-A 4'-kinase activity"/>
    <property type="evidence" value="ECO:0007669"/>
    <property type="project" value="UniProtKB-UniRule"/>
</dbReference>
<comment type="similarity">
    <text evidence="13">Belongs to the LpxK family.</text>
</comment>
<keyword evidence="14" id="KW-0812">Transmembrane</keyword>
<dbReference type="RefSeq" id="WP_086744956.1">
    <property type="nucleotide sequence ID" value="NZ_MWPV01000005.1"/>
</dbReference>
<dbReference type="PANTHER" id="PTHR42724:SF1">
    <property type="entry name" value="TETRAACYLDISACCHARIDE 4'-KINASE, MITOCHONDRIAL-RELATED"/>
    <property type="match status" value="1"/>
</dbReference>
<comment type="function">
    <text evidence="1 13">Transfers the gamma-phosphate of ATP to the 4'-position of a tetraacyldisaccharide 1-phosphate intermediate (termed DS-1-P) to form tetraacyldisaccharide 1,4'-bis-phosphate (lipid IVA).</text>
</comment>
<dbReference type="SUPFAM" id="SSF52540">
    <property type="entry name" value="P-loop containing nucleoside triphosphate hydrolases"/>
    <property type="match status" value="1"/>
</dbReference>
<accession>A0A244CM41</accession>
<dbReference type="EC" id="2.7.1.130" evidence="3 13"/>
<gene>
    <name evidence="13" type="primary">lpxK</name>
    <name evidence="15" type="ORF">B1199_15105</name>
</gene>
<evidence type="ECO:0000256" key="1">
    <source>
        <dbReference type="ARBA" id="ARBA00002274"/>
    </source>
</evidence>
<keyword evidence="8 13" id="KW-0547">Nucleotide-binding</keyword>
<sequence length="325" mass="36197">MSLIEKSWYRPFGISWLLFPFSLLFWLLSSLRKYAYQSGLLDQPAMMTPVIVIGNISVGGNGKTPMVIWLTDFLKTQGKSVVVISRGYGGAASSYPLIVEQDTSPSQAGDEPVLIYKRCGVPVIVGPSRVQSIQLANEKFAPDVIISDDGMQHYQMKRAVEICIVDAQRRFGNGFLLPMGPLRETQSRLDSVDFVLENGGQSDFSYRLKSAGFYRVSDFTPIQDVPKQGVAVSAIGNPARFETSLCKQGVEILNKVNFRDHHKYGLEDFAAYSTQPIFMTEKDAVKCHTFAQDNWYFLKVDAEPNEAAKQKIESILITKGILDGL</sequence>
<reference evidence="15 16" key="1">
    <citation type="submission" date="2017-02" db="EMBL/GenBank/DDBJ databases">
        <title>Pseudoalteromonas ulvae TC14 Genome.</title>
        <authorList>
            <person name="Molmeret M."/>
        </authorList>
    </citation>
    <scope>NUCLEOTIDE SEQUENCE [LARGE SCALE GENOMIC DNA]</scope>
    <source>
        <strain evidence="15">TC14</strain>
    </source>
</reference>
<evidence type="ECO:0000256" key="9">
    <source>
        <dbReference type="ARBA" id="ARBA00022777"/>
    </source>
</evidence>
<keyword evidence="10 13" id="KW-0067">ATP-binding</keyword>
<comment type="catalytic activity">
    <reaction evidence="13">
        <text>a lipid A disaccharide + ATP = a lipid IVA + ADP + H(+)</text>
        <dbReference type="Rhea" id="RHEA:67840"/>
        <dbReference type="ChEBI" id="CHEBI:15378"/>
        <dbReference type="ChEBI" id="CHEBI:30616"/>
        <dbReference type="ChEBI" id="CHEBI:176343"/>
        <dbReference type="ChEBI" id="CHEBI:176425"/>
        <dbReference type="ChEBI" id="CHEBI:456216"/>
        <dbReference type="EC" id="2.7.1.130"/>
    </reaction>
</comment>
<keyword evidence="14" id="KW-0472">Membrane</keyword>
<dbReference type="GO" id="GO:0009245">
    <property type="term" value="P:lipid A biosynthetic process"/>
    <property type="evidence" value="ECO:0007669"/>
    <property type="project" value="UniProtKB-UniRule"/>
</dbReference>
<name>A0A244CM41_PSEDV</name>
<feature type="transmembrane region" description="Helical" evidence="14">
    <location>
        <begin position="12"/>
        <end position="31"/>
    </location>
</feature>
<evidence type="ECO:0000256" key="11">
    <source>
        <dbReference type="ARBA" id="ARBA00023098"/>
    </source>
</evidence>
<evidence type="ECO:0000256" key="5">
    <source>
        <dbReference type="ARBA" id="ARBA00022516"/>
    </source>
</evidence>
<dbReference type="PANTHER" id="PTHR42724">
    <property type="entry name" value="TETRAACYLDISACCHARIDE 4'-KINASE"/>
    <property type="match status" value="1"/>
</dbReference>
<keyword evidence="11 13" id="KW-0443">Lipid metabolism</keyword>
<dbReference type="Proteomes" id="UP000194841">
    <property type="component" value="Unassembled WGS sequence"/>
</dbReference>
<dbReference type="GO" id="GO:0005886">
    <property type="term" value="C:plasma membrane"/>
    <property type="evidence" value="ECO:0007669"/>
    <property type="project" value="TreeGrafter"/>
</dbReference>
<proteinExistence type="inferred from homology"/>
<keyword evidence="16" id="KW-1185">Reference proteome</keyword>
<evidence type="ECO:0000256" key="2">
    <source>
        <dbReference type="ARBA" id="ARBA00004870"/>
    </source>
</evidence>
<dbReference type="AlphaFoldDB" id="A0A244CM41"/>
<evidence type="ECO:0000256" key="3">
    <source>
        <dbReference type="ARBA" id="ARBA00012071"/>
    </source>
</evidence>
<evidence type="ECO:0000313" key="15">
    <source>
        <dbReference type="EMBL" id="OUL56701.1"/>
    </source>
</evidence>
<dbReference type="UniPathway" id="UPA00359">
    <property type="reaction ID" value="UER00482"/>
</dbReference>
<evidence type="ECO:0000256" key="10">
    <source>
        <dbReference type="ARBA" id="ARBA00022840"/>
    </source>
</evidence>
<dbReference type="HAMAP" id="MF_00409">
    <property type="entry name" value="LpxK"/>
    <property type="match status" value="1"/>
</dbReference>